<evidence type="ECO:0000313" key="13">
    <source>
        <dbReference type="Proteomes" id="UP001152799"/>
    </source>
</evidence>
<keyword evidence="8" id="KW-0498">Mitosis</keyword>
<protein>
    <recommendedName>
        <fullName evidence="4">Condensin complex subunit 2</fullName>
    </recommendedName>
</protein>
<accession>A0A9N9MY44</accession>
<evidence type="ECO:0000256" key="6">
    <source>
        <dbReference type="ARBA" id="ARBA00022490"/>
    </source>
</evidence>
<evidence type="ECO:0000313" key="12">
    <source>
        <dbReference type="EMBL" id="CAG9769852.1"/>
    </source>
</evidence>
<feature type="compositionally biased region" description="Acidic residues" evidence="11">
    <location>
        <begin position="1"/>
        <end position="10"/>
    </location>
</feature>
<proteinExistence type="inferred from homology"/>
<evidence type="ECO:0000256" key="7">
    <source>
        <dbReference type="ARBA" id="ARBA00022618"/>
    </source>
</evidence>
<comment type="similarity">
    <text evidence="3">Belongs to the CND2 (condensin subunit 2) family.</text>
</comment>
<dbReference type="InterPro" id="IPR022816">
    <property type="entry name" value="Condensin_barren_su2"/>
</dbReference>
<evidence type="ECO:0000256" key="1">
    <source>
        <dbReference type="ARBA" id="ARBA00004286"/>
    </source>
</evidence>
<keyword evidence="9" id="KW-0226">DNA condensation</keyword>
<dbReference type="OrthoDB" id="362021at2759"/>
<evidence type="ECO:0000256" key="10">
    <source>
        <dbReference type="ARBA" id="ARBA00023306"/>
    </source>
</evidence>
<evidence type="ECO:0000256" key="2">
    <source>
        <dbReference type="ARBA" id="ARBA00004496"/>
    </source>
</evidence>
<reference evidence="12" key="1">
    <citation type="submission" date="2022-01" db="EMBL/GenBank/DDBJ databases">
        <authorList>
            <person name="King R."/>
        </authorList>
    </citation>
    <scope>NUCLEOTIDE SEQUENCE</scope>
</reference>
<feature type="region of interest" description="Disordered" evidence="11">
    <location>
        <begin position="1"/>
        <end position="30"/>
    </location>
</feature>
<organism evidence="12 13">
    <name type="scientific">Ceutorhynchus assimilis</name>
    <name type="common">cabbage seed weevil</name>
    <dbReference type="NCBI Taxonomy" id="467358"/>
    <lineage>
        <taxon>Eukaryota</taxon>
        <taxon>Metazoa</taxon>
        <taxon>Ecdysozoa</taxon>
        <taxon>Arthropoda</taxon>
        <taxon>Hexapoda</taxon>
        <taxon>Insecta</taxon>
        <taxon>Pterygota</taxon>
        <taxon>Neoptera</taxon>
        <taxon>Endopterygota</taxon>
        <taxon>Coleoptera</taxon>
        <taxon>Polyphaga</taxon>
        <taxon>Cucujiformia</taxon>
        <taxon>Curculionidae</taxon>
        <taxon>Ceutorhynchinae</taxon>
        <taxon>Ceutorhynchus</taxon>
    </lineage>
</organism>
<evidence type="ECO:0000256" key="11">
    <source>
        <dbReference type="SAM" id="MobiDB-lite"/>
    </source>
</evidence>
<dbReference type="GO" id="GO:0003682">
    <property type="term" value="F:chromatin binding"/>
    <property type="evidence" value="ECO:0007669"/>
    <property type="project" value="TreeGrafter"/>
</dbReference>
<dbReference type="GO" id="GO:0005737">
    <property type="term" value="C:cytoplasm"/>
    <property type="evidence" value="ECO:0007669"/>
    <property type="project" value="UniProtKB-SubCell"/>
</dbReference>
<comment type="subcellular location">
    <subcellularLocation>
        <location evidence="1">Chromosome</location>
    </subcellularLocation>
    <subcellularLocation>
        <location evidence="2">Cytoplasm</location>
    </subcellularLocation>
</comment>
<evidence type="ECO:0000256" key="4">
    <source>
        <dbReference type="ARBA" id="ARBA00016065"/>
    </source>
</evidence>
<sequence length="142" mass="16297">MGEDLGDDILLENSADNGDNMSRHQPEEDFTGTNLIDAPQLIQQNYMHYAKKAKTMDMKKLKKALWCILTQSEEYNEANKVVPRNFSIIYDELLKRLPEKMAGELSPPLAIVALLHLCNERGLTLKKQDVKDFLIYQNKNNT</sequence>
<dbReference type="GO" id="GO:0000796">
    <property type="term" value="C:condensin complex"/>
    <property type="evidence" value="ECO:0007669"/>
    <property type="project" value="InterPro"/>
</dbReference>
<dbReference type="Proteomes" id="UP001152799">
    <property type="component" value="Chromosome 6"/>
</dbReference>
<dbReference type="PANTHER" id="PTHR13108">
    <property type="entry name" value="CONDENSIN COMPLEX SUBUNIT 2"/>
    <property type="match status" value="1"/>
</dbReference>
<dbReference type="EMBL" id="OU892282">
    <property type="protein sequence ID" value="CAG9769852.1"/>
    <property type="molecule type" value="Genomic_DNA"/>
</dbReference>
<evidence type="ECO:0000256" key="8">
    <source>
        <dbReference type="ARBA" id="ARBA00022776"/>
    </source>
</evidence>
<keyword evidence="5" id="KW-0158">Chromosome</keyword>
<keyword evidence="6" id="KW-0963">Cytoplasm</keyword>
<keyword evidence="10" id="KW-0131">Cell cycle</keyword>
<dbReference type="AlphaFoldDB" id="A0A9N9MY44"/>
<name>A0A9N9MY44_9CUCU</name>
<evidence type="ECO:0000256" key="5">
    <source>
        <dbReference type="ARBA" id="ARBA00022454"/>
    </source>
</evidence>
<keyword evidence="13" id="KW-1185">Reference proteome</keyword>
<dbReference type="GO" id="GO:0007076">
    <property type="term" value="P:mitotic chromosome condensation"/>
    <property type="evidence" value="ECO:0007669"/>
    <property type="project" value="InterPro"/>
</dbReference>
<dbReference type="GO" id="GO:0051301">
    <property type="term" value="P:cell division"/>
    <property type="evidence" value="ECO:0007669"/>
    <property type="project" value="UniProtKB-KW"/>
</dbReference>
<gene>
    <name evidence="12" type="ORF">CEUTPL_LOCUS10326</name>
</gene>
<evidence type="ECO:0000256" key="3">
    <source>
        <dbReference type="ARBA" id="ARBA00009471"/>
    </source>
</evidence>
<dbReference type="Pfam" id="PF05786">
    <property type="entry name" value="Cnd2"/>
    <property type="match status" value="1"/>
</dbReference>
<keyword evidence="7" id="KW-0132">Cell division</keyword>
<dbReference type="PANTHER" id="PTHR13108:SF9">
    <property type="entry name" value="CONDENSIN COMPLEX SUBUNIT 2"/>
    <property type="match status" value="1"/>
</dbReference>
<evidence type="ECO:0000256" key="9">
    <source>
        <dbReference type="ARBA" id="ARBA00023067"/>
    </source>
</evidence>